<accession>A0A3N4KTU9</accession>
<evidence type="ECO:0000313" key="3">
    <source>
        <dbReference type="Proteomes" id="UP000277580"/>
    </source>
</evidence>
<feature type="compositionally biased region" description="Acidic residues" evidence="1">
    <location>
        <begin position="548"/>
        <end position="560"/>
    </location>
</feature>
<evidence type="ECO:0000256" key="1">
    <source>
        <dbReference type="SAM" id="MobiDB-lite"/>
    </source>
</evidence>
<dbReference type="OrthoDB" id="5313365at2759"/>
<protein>
    <submittedName>
        <fullName evidence="2">Uncharacterized protein</fullName>
    </submittedName>
</protein>
<proteinExistence type="predicted"/>
<reference evidence="2 3" key="1">
    <citation type="journal article" date="2018" name="Nat. Ecol. Evol.">
        <title>Pezizomycetes genomes reveal the molecular basis of ectomycorrhizal truffle lifestyle.</title>
        <authorList>
            <person name="Murat C."/>
            <person name="Payen T."/>
            <person name="Noel B."/>
            <person name="Kuo A."/>
            <person name="Morin E."/>
            <person name="Chen J."/>
            <person name="Kohler A."/>
            <person name="Krizsan K."/>
            <person name="Balestrini R."/>
            <person name="Da Silva C."/>
            <person name="Montanini B."/>
            <person name="Hainaut M."/>
            <person name="Levati E."/>
            <person name="Barry K.W."/>
            <person name="Belfiori B."/>
            <person name="Cichocki N."/>
            <person name="Clum A."/>
            <person name="Dockter R.B."/>
            <person name="Fauchery L."/>
            <person name="Guy J."/>
            <person name="Iotti M."/>
            <person name="Le Tacon F."/>
            <person name="Lindquist E.A."/>
            <person name="Lipzen A."/>
            <person name="Malagnac F."/>
            <person name="Mello A."/>
            <person name="Molinier V."/>
            <person name="Miyauchi S."/>
            <person name="Poulain J."/>
            <person name="Riccioni C."/>
            <person name="Rubini A."/>
            <person name="Sitrit Y."/>
            <person name="Splivallo R."/>
            <person name="Traeger S."/>
            <person name="Wang M."/>
            <person name="Zifcakova L."/>
            <person name="Wipf D."/>
            <person name="Zambonelli A."/>
            <person name="Paolocci F."/>
            <person name="Nowrousian M."/>
            <person name="Ottonello S."/>
            <person name="Baldrian P."/>
            <person name="Spatafora J.W."/>
            <person name="Henrissat B."/>
            <person name="Nagy L.G."/>
            <person name="Aury J.M."/>
            <person name="Wincker P."/>
            <person name="Grigoriev I.V."/>
            <person name="Bonfante P."/>
            <person name="Martin F.M."/>
        </authorList>
    </citation>
    <scope>NUCLEOTIDE SEQUENCE [LARGE SCALE GENOMIC DNA]</scope>
    <source>
        <strain evidence="2 3">CCBAS932</strain>
    </source>
</reference>
<keyword evidence="3" id="KW-1185">Reference proteome</keyword>
<evidence type="ECO:0000313" key="2">
    <source>
        <dbReference type="EMBL" id="RPB09205.1"/>
    </source>
</evidence>
<gene>
    <name evidence="2" type="ORF">P167DRAFT_577509</name>
</gene>
<dbReference type="Proteomes" id="UP000277580">
    <property type="component" value="Unassembled WGS sequence"/>
</dbReference>
<dbReference type="AlphaFoldDB" id="A0A3N4KTU9"/>
<dbReference type="InParanoid" id="A0A3N4KTU9"/>
<organism evidence="2 3">
    <name type="scientific">Morchella conica CCBAS932</name>
    <dbReference type="NCBI Taxonomy" id="1392247"/>
    <lineage>
        <taxon>Eukaryota</taxon>
        <taxon>Fungi</taxon>
        <taxon>Dikarya</taxon>
        <taxon>Ascomycota</taxon>
        <taxon>Pezizomycotina</taxon>
        <taxon>Pezizomycetes</taxon>
        <taxon>Pezizales</taxon>
        <taxon>Morchellaceae</taxon>
        <taxon>Morchella</taxon>
    </lineage>
</organism>
<dbReference type="EMBL" id="ML119154">
    <property type="protein sequence ID" value="RPB09205.1"/>
    <property type="molecule type" value="Genomic_DNA"/>
</dbReference>
<name>A0A3N4KTU9_9PEZI</name>
<feature type="region of interest" description="Disordered" evidence="1">
    <location>
        <begin position="541"/>
        <end position="560"/>
    </location>
</feature>
<sequence length="868" mass="98127">MPIKDDYVHKPATGVRFNGSKTSYCGQSYPEPVFTFSSALSPPTFAPESIMKTLISSIDALPFSECGSIKHKLLVEELCTFVEDIDSIHYDRGGESLRSKLMKLVDGFNHWAPKPPVRPIKLKSIIGPPGVHAIIEAPSDLSRPLVFYYPLKGETSIEKAFFTNGSAAYPVRYESVWKGLTDAKAEDIWKLYKAAEQILVGEAREYSNVRPYTCGKKKLLLDLHHRGLSLNIEPIWTGFEEQFLNTCTSLRSMQTTIERSDEFLPERCYKFDFENCGGWEAYRFCRFMRQIVVPIEQTVGIVSGEKVVIKPLLWDPHQSYYSLRNKTTWGLYPTYLEWDENTESFTGAIKLASNFPERTHVDVRCDIYARTSETLPVGVRFETILKSFITLRVYVPAYKAPRTTPTKSEKVSRLDDSLLSTGEYEKNSTLDQIVQHKAYKFLQSSSHPPLKLTVYRAQDEETSVPSENGASHTDHKPICPMISGGYGGTSPMFKQRKIKHESEGILSLRWDPEQWLSIVFRIEPEGGVEWRSISNWEVMSEKSGSDLSESDDSVEKDEESLENNLEQIQYEGDNLTLGLEVELILTRGVGRSGYQFYEDISAIFNELPSVKVQSIVTNKPSSFGSAIFSADAEMKDRMLENENFEGHGYLGLGIEKQRCIQWRKLTLPKILRSLRAFHDDIEDVITISVHIGKKGGYNLQEVKCIAKAIIIFGDLFDYTKIMRDESEQPMSPDFGSSRHNPYSQGFTTIEQIDLIDKAASLSDVTKIMNPEYHDVEEYRFNFSKLKSQGTIVWTHSISKALIDGSTGIIAGMLSISTAAMSLEDACFAELAKHEATWDNLSLLLENDKKGIARLSLNTDENNTPKAQN</sequence>